<sequence length="323" mass="33807">MVRHATALWCESPGRYALQPAPLPPLEAGEVRVAATHSAVSRGTERLVLEGRVPESEAERMRCPNQEGAFPFPVKYGYALVGEIVDGPAERLGERVFVLHPHQTHLTVPQASAIPLPLAVPPRRATLGANMETALNVVWDSGAAPGDQILVIGAGVVGLLVARLLARIPATTVTVIDRDVAKRPFAEAMGAAFAETASGEVDVAINASGSGAALAAAIDAVGLEGRIVEASWVGEGTTAIPLGGAFHSRRLSLVSSQVGKVPANRAARWSNARRLDTALGLLDDPALDVLLTHRIAFADAPDRLPGLLQDDGPLAITLDYAPE</sequence>
<protein>
    <submittedName>
        <fullName evidence="6">Dehydrogenase</fullName>
    </submittedName>
</protein>
<keyword evidence="4" id="KW-0862">Zinc</keyword>
<gene>
    <name evidence="6" type="ORF">DLJ53_06235</name>
</gene>
<accession>A0A8B2P4K5</accession>
<dbReference type="SUPFAM" id="SSF51735">
    <property type="entry name" value="NAD(P)-binding Rossmann-fold domains"/>
    <property type="match status" value="1"/>
</dbReference>
<comment type="caution">
    <text evidence="6">The sequence shown here is derived from an EMBL/GenBank/DDBJ whole genome shotgun (WGS) entry which is preliminary data.</text>
</comment>
<dbReference type="Gene3D" id="3.90.180.10">
    <property type="entry name" value="Medium-chain alcohol dehydrogenases, catalytic domain"/>
    <property type="match status" value="2"/>
</dbReference>
<keyword evidence="3" id="KW-0479">Metal-binding</keyword>
<evidence type="ECO:0000313" key="6">
    <source>
        <dbReference type="EMBL" id="RAI04052.1"/>
    </source>
</evidence>
<name>A0A8B2P4K5_9HYPH</name>
<keyword evidence="7" id="KW-1185">Reference proteome</keyword>
<keyword evidence="5" id="KW-0560">Oxidoreductase</keyword>
<dbReference type="SUPFAM" id="SSF50129">
    <property type="entry name" value="GroES-like"/>
    <property type="match status" value="1"/>
</dbReference>
<dbReference type="EMBL" id="QHHQ01000001">
    <property type="protein sequence ID" value="RAI04052.1"/>
    <property type="molecule type" value="Genomic_DNA"/>
</dbReference>
<comment type="cofactor">
    <cofactor evidence="1">
        <name>Zn(2+)</name>
        <dbReference type="ChEBI" id="CHEBI:29105"/>
    </cofactor>
</comment>
<evidence type="ECO:0000256" key="4">
    <source>
        <dbReference type="ARBA" id="ARBA00022833"/>
    </source>
</evidence>
<organism evidence="6 7">
    <name type="scientific">Acuticoccus sediminis</name>
    <dbReference type="NCBI Taxonomy" id="2184697"/>
    <lineage>
        <taxon>Bacteria</taxon>
        <taxon>Pseudomonadati</taxon>
        <taxon>Pseudomonadota</taxon>
        <taxon>Alphaproteobacteria</taxon>
        <taxon>Hyphomicrobiales</taxon>
        <taxon>Amorphaceae</taxon>
        <taxon>Acuticoccus</taxon>
    </lineage>
</organism>
<dbReference type="GO" id="GO:0046872">
    <property type="term" value="F:metal ion binding"/>
    <property type="evidence" value="ECO:0007669"/>
    <property type="project" value="UniProtKB-KW"/>
</dbReference>
<proteinExistence type="inferred from homology"/>
<dbReference type="PANTHER" id="PTHR43350:SF19">
    <property type="entry name" value="D-GULOSIDE 3-DEHYDROGENASE"/>
    <property type="match status" value="1"/>
</dbReference>
<dbReference type="CDD" id="cd08255">
    <property type="entry name" value="2-desacetyl-2-hydroxyethyl_bacteriochlorophyllide_like"/>
    <property type="match status" value="1"/>
</dbReference>
<dbReference type="AlphaFoldDB" id="A0A8B2P4K5"/>
<evidence type="ECO:0000256" key="5">
    <source>
        <dbReference type="ARBA" id="ARBA00023002"/>
    </source>
</evidence>
<evidence type="ECO:0000313" key="7">
    <source>
        <dbReference type="Proteomes" id="UP000249590"/>
    </source>
</evidence>
<dbReference type="PANTHER" id="PTHR43350">
    <property type="entry name" value="NAD-DEPENDENT ALCOHOL DEHYDROGENASE"/>
    <property type="match status" value="1"/>
</dbReference>
<evidence type="ECO:0000256" key="2">
    <source>
        <dbReference type="ARBA" id="ARBA00008072"/>
    </source>
</evidence>
<reference evidence="6 7" key="1">
    <citation type="submission" date="2018-05" db="EMBL/GenBank/DDBJ databases">
        <title>Acuticoccus sediminis sp. nov., isolated from deep-sea sediment of Indian Ocean.</title>
        <authorList>
            <person name="Liu X."/>
            <person name="Lai Q."/>
            <person name="Du Y."/>
            <person name="Sun F."/>
            <person name="Zhang X."/>
            <person name="Wang S."/>
            <person name="Shao Z."/>
        </authorList>
    </citation>
    <scope>NUCLEOTIDE SEQUENCE [LARGE SCALE GENOMIC DNA]</scope>
    <source>
        <strain evidence="6 7">PTG4-2</strain>
    </source>
</reference>
<dbReference type="InterPro" id="IPR036291">
    <property type="entry name" value="NAD(P)-bd_dom_sf"/>
</dbReference>
<dbReference type="InterPro" id="IPR011032">
    <property type="entry name" value="GroES-like_sf"/>
</dbReference>
<evidence type="ECO:0000256" key="3">
    <source>
        <dbReference type="ARBA" id="ARBA00022723"/>
    </source>
</evidence>
<comment type="similarity">
    <text evidence="2">Belongs to the zinc-containing alcohol dehydrogenase family.</text>
</comment>
<evidence type="ECO:0000256" key="1">
    <source>
        <dbReference type="ARBA" id="ARBA00001947"/>
    </source>
</evidence>
<dbReference type="GO" id="GO:0016491">
    <property type="term" value="F:oxidoreductase activity"/>
    <property type="evidence" value="ECO:0007669"/>
    <property type="project" value="UniProtKB-KW"/>
</dbReference>
<dbReference type="OrthoDB" id="9781588at2"/>
<dbReference type="Proteomes" id="UP000249590">
    <property type="component" value="Unassembled WGS sequence"/>
</dbReference>
<dbReference type="Gene3D" id="3.40.50.720">
    <property type="entry name" value="NAD(P)-binding Rossmann-like Domain"/>
    <property type="match status" value="1"/>
</dbReference>